<feature type="non-terminal residue" evidence="1">
    <location>
        <position position="92"/>
    </location>
</feature>
<evidence type="ECO:0000313" key="1">
    <source>
        <dbReference type="EMBL" id="EEH56152.1"/>
    </source>
</evidence>
<keyword evidence="2" id="KW-1185">Reference proteome</keyword>
<reference evidence="1 2" key="1">
    <citation type="journal article" date="2009" name="Science">
        <title>Green evolution and dynamic adaptations revealed by genomes of the marine picoeukaryotes Micromonas.</title>
        <authorList>
            <person name="Worden A.Z."/>
            <person name="Lee J.H."/>
            <person name="Mock T."/>
            <person name="Rouze P."/>
            <person name="Simmons M.P."/>
            <person name="Aerts A.L."/>
            <person name="Allen A.E."/>
            <person name="Cuvelier M.L."/>
            <person name="Derelle E."/>
            <person name="Everett M.V."/>
            <person name="Foulon E."/>
            <person name="Grimwood J."/>
            <person name="Gundlach H."/>
            <person name="Henrissat B."/>
            <person name="Napoli C."/>
            <person name="McDonald S.M."/>
            <person name="Parker M.S."/>
            <person name="Rombauts S."/>
            <person name="Salamov A."/>
            <person name="Von Dassow P."/>
            <person name="Badger J.H."/>
            <person name="Coutinho P.M."/>
            <person name="Demir E."/>
            <person name="Dubchak I."/>
            <person name="Gentemann C."/>
            <person name="Eikrem W."/>
            <person name="Gready J.E."/>
            <person name="John U."/>
            <person name="Lanier W."/>
            <person name="Lindquist E.A."/>
            <person name="Lucas S."/>
            <person name="Mayer K.F."/>
            <person name="Moreau H."/>
            <person name="Not F."/>
            <person name="Otillar R."/>
            <person name="Panaud O."/>
            <person name="Pangilinan J."/>
            <person name="Paulsen I."/>
            <person name="Piegu B."/>
            <person name="Poliakov A."/>
            <person name="Robbens S."/>
            <person name="Schmutz J."/>
            <person name="Toulza E."/>
            <person name="Wyss T."/>
            <person name="Zelensky A."/>
            <person name="Zhou K."/>
            <person name="Armbrust E.V."/>
            <person name="Bhattacharya D."/>
            <person name="Goodenough U.W."/>
            <person name="Van de Peer Y."/>
            <person name="Grigoriev I.V."/>
        </authorList>
    </citation>
    <scope>NUCLEOTIDE SEQUENCE [LARGE SCALE GENOMIC DNA]</scope>
    <source>
        <strain evidence="1 2">CCMP1545</strain>
    </source>
</reference>
<evidence type="ECO:0000313" key="2">
    <source>
        <dbReference type="Proteomes" id="UP000001876"/>
    </source>
</evidence>
<dbReference type="OrthoDB" id="498085at2759"/>
<name>C1MWE2_MICPC</name>
<sequence>VSELAEKLGKDIYMDVNGWHLFLRDAKYATPLSKIIAARLAADGNRYDEDAALQLLRECPVKIGGGKQSVKLFDLMPRVVVDDYLKIVEEYA</sequence>
<dbReference type="InterPro" id="IPR021518">
    <property type="entry name" value="DUF3181"/>
</dbReference>
<dbReference type="EMBL" id="GG663741">
    <property type="protein sequence ID" value="EEH56152.1"/>
    <property type="molecule type" value="Genomic_DNA"/>
</dbReference>
<dbReference type="Proteomes" id="UP000001876">
    <property type="component" value="Unassembled WGS sequence"/>
</dbReference>
<dbReference type="Pfam" id="PF11378">
    <property type="entry name" value="DUF3181"/>
    <property type="match status" value="1"/>
</dbReference>
<accession>C1MWE2</accession>
<protein>
    <submittedName>
        <fullName evidence="1">Predicted protein</fullName>
    </submittedName>
</protein>
<gene>
    <name evidence="1" type="ORF">MICPUCDRAFT_9459</name>
</gene>
<dbReference type="KEGG" id="mpp:MICPUCDRAFT_9459"/>
<proteinExistence type="predicted"/>
<dbReference type="AlphaFoldDB" id="C1MWE2"/>
<feature type="non-terminal residue" evidence="1">
    <location>
        <position position="1"/>
    </location>
</feature>
<dbReference type="GeneID" id="9685638"/>
<dbReference type="STRING" id="564608.C1MWE2"/>
<organism evidence="2">
    <name type="scientific">Micromonas pusilla (strain CCMP1545)</name>
    <name type="common">Picoplanktonic green alga</name>
    <dbReference type="NCBI Taxonomy" id="564608"/>
    <lineage>
        <taxon>Eukaryota</taxon>
        <taxon>Viridiplantae</taxon>
        <taxon>Chlorophyta</taxon>
        <taxon>Mamiellophyceae</taxon>
        <taxon>Mamiellales</taxon>
        <taxon>Mamiellaceae</taxon>
        <taxon>Micromonas</taxon>
    </lineage>
</organism>
<dbReference type="RefSeq" id="XP_003060200.1">
    <property type="nucleotide sequence ID" value="XM_003060154.1"/>
</dbReference>